<dbReference type="EMBL" id="PP357458">
    <property type="protein sequence ID" value="WWT41124.1"/>
    <property type="molecule type" value="Genomic_DNA"/>
</dbReference>
<sequence>MKEIKSISQKDIGRIAQTKDAGFGKGYRIRILELVEVTEDGKVRVRAEELDTSVEYKSFVIVGGYETLYWMDDAEKHLSYPENTLDVSTAVYASRHVNKTRGVMDVMAYLTAETGECADWLVNPDRQKEDLLGECADVIICALDLALVYKKKTSDLDGQELADEVIGQLNDLLKLKAEKWMDKHAKV</sequence>
<evidence type="ECO:0000313" key="1">
    <source>
        <dbReference type="EMBL" id="WWT41124.1"/>
    </source>
</evidence>
<reference evidence="1" key="1">
    <citation type="submission" date="2024-02" db="EMBL/GenBank/DDBJ databases">
        <title>Klebsiella phages.</title>
        <authorList>
            <person name="Li J."/>
            <person name="Feng Y."/>
            <person name="Zong Z."/>
        </authorList>
    </citation>
    <scope>NUCLEOTIDE SEQUENCE</scope>
</reference>
<accession>A0AC61ZTI1</accession>
<protein>
    <submittedName>
        <fullName evidence="1">Uncharacterized protein</fullName>
    </submittedName>
</protein>
<organism evidence="1">
    <name type="scientific">Klebsiella phage phi1_175008</name>
    <dbReference type="NCBI Taxonomy" id="3127744"/>
    <lineage>
        <taxon>Viruses</taxon>
        <taxon>Duplodnaviria</taxon>
        <taxon>Heunggongvirae</taxon>
        <taxon>Uroviricota</taxon>
        <taxon>Caudoviricetes</taxon>
        <taxon>Stephanstirmvirinae</taxon>
    </lineage>
</organism>
<proteinExistence type="predicted"/>
<name>A0AC61ZTI1_9CAUD</name>